<dbReference type="Proteomes" id="UP001454036">
    <property type="component" value="Unassembled WGS sequence"/>
</dbReference>
<keyword evidence="2" id="KW-0067">ATP-binding</keyword>
<dbReference type="InterPro" id="IPR000719">
    <property type="entry name" value="Prot_kinase_dom"/>
</dbReference>
<dbReference type="SUPFAM" id="SSF56112">
    <property type="entry name" value="Protein kinase-like (PK-like)"/>
    <property type="match status" value="1"/>
</dbReference>
<proteinExistence type="predicted"/>
<keyword evidence="5" id="KW-1185">Reference proteome</keyword>
<keyword evidence="4" id="KW-0472">Membrane</keyword>
<organism evidence="4 5">
    <name type="scientific">Lithospermum erythrorhizon</name>
    <name type="common">Purple gromwell</name>
    <name type="synonym">Lithospermum officinale var. erythrorhizon</name>
    <dbReference type="NCBI Taxonomy" id="34254"/>
    <lineage>
        <taxon>Eukaryota</taxon>
        <taxon>Viridiplantae</taxon>
        <taxon>Streptophyta</taxon>
        <taxon>Embryophyta</taxon>
        <taxon>Tracheophyta</taxon>
        <taxon>Spermatophyta</taxon>
        <taxon>Magnoliopsida</taxon>
        <taxon>eudicotyledons</taxon>
        <taxon>Gunneridae</taxon>
        <taxon>Pentapetalae</taxon>
        <taxon>asterids</taxon>
        <taxon>lamiids</taxon>
        <taxon>Boraginales</taxon>
        <taxon>Boraginaceae</taxon>
        <taxon>Boraginoideae</taxon>
        <taxon>Lithospermeae</taxon>
        <taxon>Lithospermum</taxon>
    </lineage>
</organism>
<keyword evidence="1" id="KW-0547">Nucleotide-binding</keyword>
<dbReference type="GO" id="GO:0004674">
    <property type="term" value="F:protein serine/threonine kinase activity"/>
    <property type="evidence" value="ECO:0007669"/>
    <property type="project" value="TreeGrafter"/>
</dbReference>
<dbReference type="InterPro" id="IPR045274">
    <property type="entry name" value="WAK-like"/>
</dbReference>
<keyword evidence="4" id="KW-0812">Transmembrane</keyword>
<evidence type="ECO:0000256" key="1">
    <source>
        <dbReference type="ARBA" id="ARBA00022741"/>
    </source>
</evidence>
<dbReference type="Pfam" id="PF00069">
    <property type="entry name" value="Pkinase"/>
    <property type="match status" value="1"/>
</dbReference>
<dbReference type="PANTHER" id="PTHR27005:SF466">
    <property type="entry name" value="NON-FUNCTIONAL PSEUDOKINASE ZED1-LIKE"/>
    <property type="match status" value="1"/>
</dbReference>
<gene>
    <name evidence="4" type="ORF">LIER_01682</name>
</gene>
<dbReference type="Gene3D" id="1.10.510.10">
    <property type="entry name" value="Transferase(Phosphotransferase) domain 1"/>
    <property type="match status" value="1"/>
</dbReference>
<name>A0AAV3NLW0_LITER</name>
<dbReference type="GO" id="GO:0007166">
    <property type="term" value="P:cell surface receptor signaling pathway"/>
    <property type="evidence" value="ECO:0007669"/>
    <property type="project" value="InterPro"/>
</dbReference>
<dbReference type="GO" id="GO:0005886">
    <property type="term" value="C:plasma membrane"/>
    <property type="evidence" value="ECO:0007669"/>
    <property type="project" value="TreeGrafter"/>
</dbReference>
<keyword evidence="4" id="KW-0675">Receptor</keyword>
<dbReference type="GO" id="GO:0005524">
    <property type="term" value="F:ATP binding"/>
    <property type="evidence" value="ECO:0007669"/>
    <property type="project" value="UniProtKB-KW"/>
</dbReference>
<evidence type="ECO:0000313" key="5">
    <source>
        <dbReference type="Proteomes" id="UP001454036"/>
    </source>
</evidence>
<dbReference type="Gene3D" id="3.30.200.20">
    <property type="entry name" value="Phosphorylase Kinase, domain 1"/>
    <property type="match status" value="1"/>
</dbReference>
<sequence>MTLKKRVLSFLNKKEQEDIKLIRSVLQEEIKLSRFLRNGSVLQEGLLAASNGKYDVPIRGFTVEELMEATKGFSQSFPGDHNGVMFRGHLGKRPILVRKWPESVMFLPGIYREVICDAVITAMMSHHKNVLRLIGWCLEFEYPALVYEYTGPGILSCILDSTNKNPTILSWKTRVKIVSDIGNAIVYLHTSFPTPIIHRDLKPSKVIIDEHGVAKLVDFSLAVVLPPGESRVVDFVYGTPVFLDPEYYESSFVTEKSDVYSFGIFLLMLLTGKTAFFEHPGGHISILEYVRHNKGLFIKLVDPRIEEEAEIYFDQTFEFLDLALACTNANGEDRPNMIDVAKQLRSIEKQVCK</sequence>
<feature type="domain" description="Protein kinase" evidence="3">
    <location>
        <begin position="36"/>
        <end position="347"/>
    </location>
</feature>
<dbReference type="AlphaFoldDB" id="A0AAV3NLW0"/>
<comment type="caution">
    <text evidence="4">The sequence shown here is derived from an EMBL/GenBank/DDBJ whole genome shotgun (WGS) entry which is preliminary data.</text>
</comment>
<accession>A0AAV3NLW0</accession>
<dbReference type="EMBL" id="BAABME010000168">
    <property type="protein sequence ID" value="GAA0140310.1"/>
    <property type="molecule type" value="Genomic_DNA"/>
</dbReference>
<protein>
    <submittedName>
        <fullName evidence="4">Transmembrane signal receptor</fullName>
    </submittedName>
</protein>
<dbReference type="PANTHER" id="PTHR27005">
    <property type="entry name" value="WALL-ASSOCIATED RECEPTOR KINASE-LIKE 21"/>
    <property type="match status" value="1"/>
</dbReference>
<dbReference type="InterPro" id="IPR011009">
    <property type="entry name" value="Kinase-like_dom_sf"/>
</dbReference>
<reference evidence="4 5" key="1">
    <citation type="submission" date="2024-01" db="EMBL/GenBank/DDBJ databases">
        <title>The complete chloroplast genome sequence of Lithospermum erythrorhizon: insights into the phylogenetic relationship among Boraginaceae species and the maternal lineages of purple gromwells.</title>
        <authorList>
            <person name="Okada T."/>
            <person name="Watanabe K."/>
        </authorList>
    </citation>
    <scope>NUCLEOTIDE SEQUENCE [LARGE SCALE GENOMIC DNA]</scope>
</reference>
<dbReference type="PROSITE" id="PS50011">
    <property type="entry name" value="PROTEIN_KINASE_DOM"/>
    <property type="match status" value="1"/>
</dbReference>
<evidence type="ECO:0000259" key="3">
    <source>
        <dbReference type="PROSITE" id="PS50011"/>
    </source>
</evidence>
<evidence type="ECO:0000313" key="4">
    <source>
        <dbReference type="EMBL" id="GAA0140310.1"/>
    </source>
</evidence>
<evidence type="ECO:0000256" key="2">
    <source>
        <dbReference type="ARBA" id="ARBA00022840"/>
    </source>
</evidence>